<keyword evidence="2" id="KW-1185">Reference proteome</keyword>
<proteinExistence type="predicted"/>
<reference evidence="1" key="1">
    <citation type="journal article" date="2021" name="New Phytol.">
        <title>Evolutionary innovations through gain and loss of genes in the ectomycorrhizal Boletales.</title>
        <authorList>
            <person name="Wu G."/>
            <person name="Miyauchi S."/>
            <person name="Morin E."/>
            <person name="Kuo A."/>
            <person name="Drula E."/>
            <person name="Varga T."/>
            <person name="Kohler A."/>
            <person name="Feng B."/>
            <person name="Cao Y."/>
            <person name="Lipzen A."/>
            <person name="Daum C."/>
            <person name="Hundley H."/>
            <person name="Pangilinan J."/>
            <person name="Johnson J."/>
            <person name="Barry K."/>
            <person name="LaButti K."/>
            <person name="Ng V."/>
            <person name="Ahrendt S."/>
            <person name="Min B."/>
            <person name="Choi I.G."/>
            <person name="Park H."/>
            <person name="Plett J.M."/>
            <person name="Magnuson J."/>
            <person name="Spatafora J.W."/>
            <person name="Nagy L.G."/>
            <person name="Henrissat B."/>
            <person name="Grigoriev I.V."/>
            <person name="Yang Z.L."/>
            <person name="Xu J."/>
            <person name="Martin F.M."/>
        </authorList>
    </citation>
    <scope>NUCLEOTIDE SEQUENCE</scope>
    <source>
        <strain evidence="1">KUC20120723A-06</strain>
    </source>
</reference>
<gene>
    <name evidence="1" type="ORF">BV22DRAFT_1052750</name>
</gene>
<comment type="caution">
    <text evidence="1">The sequence shown here is derived from an EMBL/GenBank/DDBJ whole genome shotgun (WGS) entry which is preliminary data.</text>
</comment>
<sequence length="173" mass="18732">MENRAQWKKATIVLRTMWFRVNKYNENITDSVLVIESESNDCEAVLMVRKDLGRCCRWKWSPQRRRGEYVLPSLGQSGKAQQSGVLRPGTRVCAGNGTAMEECSDRCQGEMGKGHVIGPGGPSEASGWGDPVAWTTTGTVPLLGPPLQGLLDGVIGIGTGGGVVSLNKYWNVP</sequence>
<name>A0ACB8ATY0_9AGAM</name>
<dbReference type="EMBL" id="MU267349">
    <property type="protein sequence ID" value="KAH7917016.1"/>
    <property type="molecule type" value="Genomic_DNA"/>
</dbReference>
<protein>
    <submittedName>
        <fullName evidence="1">Uncharacterized protein</fullName>
    </submittedName>
</protein>
<evidence type="ECO:0000313" key="1">
    <source>
        <dbReference type="EMBL" id="KAH7917016.1"/>
    </source>
</evidence>
<evidence type="ECO:0000313" key="2">
    <source>
        <dbReference type="Proteomes" id="UP000790709"/>
    </source>
</evidence>
<accession>A0ACB8ATY0</accession>
<organism evidence="1 2">
    <name type="scientific">Leucogyrophana mollusca</name>
    <dbReference type="NCBI Taxonomy" id="85980"/>
    <lineage>
        <taxon>Eukaryota</taxon>
        <taxon>Fungi</taxon>
        <taxon>Dikarya</taxon>
        <taxon>Basidiomycota</taxon>
        <taxon>Agaricomycotina</taxon>
        <taxon>Agaricomycetes</taxon>
        <taxon>Agaricomycetidae</taxon>
        <taxon>Boletales</taxon>
        <taxon>Boletales incertae sedis</taxon>
        <taxon>Leucogyrophana</taxon>
    </lineage>
</organism>
<dbReference type="Proteomes" id="UP000790709">
    <property type="component" value="Unassembled WGS sequence"/>
</dbReference>